<dbReference type="EMBL" id="UYYB01003464">
    <property type="protein sequence ID" value="VDM66689.1"/>
    <property type="molecule type" value="Genomic_DNA"/>
</dbReference>
<organism evidence="2 3">
    <name type="scientific">Strongylus vulgaris</name>
    <name type="common">Blood worm</name>
    <dbReference type="NCBI Taxonomy" id="40348"/>
    <lineage>
        <taxon>Eukaryota</taxon>
        <taxon>Metazoa</taxon>
        <taxon>Ecdysozoa</taxon>
        <taxon>Nematoda</taxon>
        <taxon>Chromadorea</taxon>
        <taxon>Rhabditida</taxon>
        <taxon>Rhabditina</taxon>
        <taxon>Rhabditomorpha</taxon>
        <taxon>Strongyloidea</taxon>
        <taxon>Strongylidae</taxon>
        <taxon>Strongylus</taxon>
    </lineage>
</organism>
<dbReference type="Proteomes" id="UP000270094">
    <property type="component" value="Unassembled WGS sequence"/>
</dbReference>
<keyword evidence="3" id="KW-1185">Reference proteome</keyword>
<reference evidence="2 3" key="1">
    <citation type="submission" date="2018-11" db="EMBL/GenBank/DDBJ databases">
        <authorList>
            <consortium name="Pathogen Informatics"/>
        </authorList>
    </citation>
    <scope>NUCLEOTIDE SEQUENCE [LARGE SCALE GENOMIC DNA]</scope>
</reference>
<accession>A0A3P7IIN9</accession>
<dbReference type="AlphaFoldDB" id="A0A3P7IIN9"/>
<sequence length="81" mass="9494">MRFQPQPQPESLRRPITTVSSGDGSTRGLTVAERNEISKAKRAERARIRYHSMRPELRQQQNAKRAELLRKVAFYYISYQS</sequence>
<dbReference type="OrthoDB" id="5875882at2759"/>
<proteinExistence type="predicted"/>
<evidence type="ECO:0000313" key="2">
    <source>
        <dbReference type="EMBL" id="VDM66689.1"/>
    </source>
</evidence>
<name>A0A3P7IIN9_STRVU</name>
<feature type="compositionally biased region" description="Polar residues" evidence="1">
    <location>
        <begin position="17"/>
        <end position="28"/>
    </location>
</feature>
<evidence type="ECO:0000313" key="3">
    <source>
        <dbReference type="Proteomes" id="UP000270094"/>
    </source>
</evidence>
<gene>
    <name evidence="2" type="ORF">SVUK_LOCUS1687</name>
</gene>
<protein>
    <submittedName>
        <fullName evidence="2">Uncharacterized protein</fullName>
    </submittedName>
</protein>
<evidence type="ECO:0000256" key="1">
    <source>
        <dbReference type="SAM" id="MobiDB-lite"/>
    </source>
</evidence>
<feature type="region of interest" description="Disordered" evidence="1">
    <location>
        <begin position="1"/>
        <end position="35"/>
    </location>
</feature>